<protein>
    <submittedName>
        <fullName evidence="1">Uncharacterized protein</fullName>
    </submittedName>
</protein>
<organism evidence="1">
    <name type="scientific">Lepeophtheirus salmonis</name>
    <name type="common">Salmon louse</name>
    <name type="synonym">Caligus salmonis</name>
    <dbReference type="NCBI Taxonomy" id="72036"/>
    <lineage>
        <taxon>Eukaryota</taxon>
        <taxon>Metazoa</taxon>
        <taxon>Ecdysozoa</taxon>
        <taxon>Arthropoda</taxon>
        <taxon>Crustacea</taxon>
        <taxon>Multicrustacea</taxon>
        <taxon>Hexanauplia</taxon>
        <taxon>Copepoda</taxon>
        <taxon>Siphonostomatoida</taxon>
        <taxon>Caligidae</taxon>
        <taxon>Lepeophtheirus</taxon>
    </lineage>
</organism>
<dbReference type="EMBL" id="HACA01018998">
    <property type="protein sequence ID" value="CDW36359.1"/>
    <property type="molecule type" value="Transcribed_RNA"/>
</dbReference>
<accession>A0A0K2UDP5</accession>
<dbReference type="AlphaFoldDB" id="A0A0K2UDP5"/>
<evidence type="ECO:0000313" key="1">
    <source>
        <dbReference type="EMBL" id="CDW36359.1"/>
    </source>
</evidence>
<proteinExistence type="predicted"/>
<sequence length="115" mass="13873">MVWNSKGPCPSNWLYLRSFAERVCIEWRKFNLQKRVDLYNTKLHSQIIYVASTIISVVEGVMKEEVWRKIFFHNRYISALKRPRKQMGEDCLYCQIFYKRYILSYLLILLKGISV</sequence>
<reference evidence="1" key="1">
    <citation type="submission" date="2014-05" db="EMBL/GenBank/DDBJ databases">
        <authorList>
            <person name="Chronopoulou M."/>
        </authorList>
    </citation>
    <scope>NUCLEOTIDE SEQUENCE</scope>
    <source>
        <tissue evidence="1">Whole organism</tissue>
    </source>
</reference>
<name>A0A0K2UDP5_LEPSM</name>